<sequence>MPSRYTQLDTDEERLPEGMVRIGYDADTQVYTFRNTDGSLWEGPAGSRYGSLTKVAEAPKPPSNLENIDVEAADEADQPPPYDESEAAQPFLGGHHQYPGAQSSSLRQQQQRWGDEMMKRHWRAELMPLLNFFLILALFLVGLFWFLGWMARSTNLSSCAPGSHAHQIQQGETCWSIANMHGIGVDKLLEANNELNCELLWVGATLCVPAMPKP</sequence>
<protein>
    <recommendedName>
        <fullName evidence="3">LysM domain-containing protein</fullName>
    </recommendedName>
</protein>
<evidence type="ECO:0000313" key="4">
    <source>
        <dbReference type="EMBL" id="ROV94070.1"/>
    </source>
</evidence>
<dbReference type="Gene3D" id="3.10.350.10">
    <property type="entry name" value="LysM domain"/>
    <property type="match status" value="1"/>
</dbReference>
<dbReference type="PROSITE" id="PS51782">
    <property type="entry name" value="LYSM"/>
    <property type="match status" value="1"/>
</dbReference>
<dbReference type="SMART" id="SM00257">
    <property type="entry name" value="LysM"/>
    <property type="match status" value="1"/>
</dbReference>
<evidence type="ECO:0000256" key="2">
    <source>
        <dbReference type="SAM" id="Phobius"/>
    </source>
</evidence>
<keyword evidence="2" id="KW-1133">Transmembrane helix</keyword>
<feature type="region of interest" description="Disordered" evidence="1">
    <location>
        <begin position="75"/>
        <end position="110"/>
    </location>
</feature>
<feature type="domain" description="LysM" evidence="3">
    <location>
        <begin position="164"/>
        <end position="208"/>
    </location>
</feature>
<evidence type="ECO:0000256" key="1">
    <source>
        <dbReference type="SAM" id="MobiDB-lite"/>
    </source>
</evidence>
<accession>A0A423VST8</accession>
<keyword evidence="2" id="KW-0812">Transmembrane</keyword>
<evidence type="ECO:0000259" key="3">
    <source>
        <dbReference type="PROSITE" id="PS51782"/>
    </source>
</evidence>
<dbReference type="OrthoDB" id="2107166at2759"/>
<feature type="transmembrane region" description="Helical" evidence="2">
    <location>
        <begin position="129"/>
        <end position="151"/>
    </location>
</feature>
<dbReference type="SUPFAM" id="SSF54106">
    <property type="entry name" value="LysM domain"/>
    <property type="match status" value="1"/>
</dbReference>
<keyword evidence="5" id="KW-1185">Reference proteome</keyword>
<gene>
    <name evidence="4" type="ORF">VMCG_08234</name>
</gene>
<dbReference type="Pfam" id="PF01476">
    <property type="entry name" value="LysM"/>
    <property type="match status" value="1"/>
</dbReference>
<dbReference type="Proteomes" id="UP000283895">
    <property type="component" value="Unassembled WGS sequence"/>
</dbReference>
<comment type="caution">
    <text evidence="4">The sequence shown here is derived from an EMBL/GenBank/DDBJ whole genome shotgun (WGS) entry which is preliminary data.</text>
</comment>
<proteinExistence type="predicted"/>
<evidence type="ECO:0000313" key="5">
    <source>
        <dbReference type="Proteomes" id="UP000283895"/>
    </source>
</evidence>
<reference evidence="4 5" key="1">
    <citation type="submission" date="2015-09" db="EMBL/GenBank/DDBJ databases">
        <title>Host preference determinants of Valsa canker pathogens revealed by comparative genomics.</title>
        <authorList>
            <person name="Yin Z."/>
            <person name="Huang L."/>
        </authorList>
    </citation>
    <scope>NUCLEOTIDE SEQUENCE [LARGE SCALE GENOMIC DNA]</scope>
    <source>
        <strain evidence="4 5">03-1</strain>
    </source>
</reference>
<dbReference type="AlphaFoldDB" id="A0A423VST8"/>
<dbReference type="EMBL" id="LKEA01000042">
    <property type="protein sequence ID" value="ROV94070.1"/>
    <property type="molecule type" value="Genomic_DNA"/>
</dbReference>
<dbReference type="STRING" id="356882.A0A423VST8"/>
<dbReference type="CDD" id="cd00118">
    <property type="entry name" value="LysM"/>
    <property type="match status" value="1"/>
</dbReference>
<keyword evidence="2" id="KW-0472">Membrane</keyword>
<dbReference type="InterPro" id="IPR036779">
    <property type="entry name" value="LysM_dom_sf"/>
</dbReference>
<organism evidence="4 5">
    <name type="scientific">Cytospora schulzeri</name>
    <dbReference type="NCBI Taxonomy" id="448051"/>
    <lineage>
        <taxon>Eukaryota</taxon>
        <taxon>Fungi</taxon>
        <taxon>Dikarya</taxon>
        <taxon>Ascomycota</taxon>
        <taxon>Pezizomycotina</taxon>
        <taxon>Sordariomycetes</taxon>
        <taxon>Sordariomycetidae</taxon>
        <taxon>Diaporthales</taxon>
        <taxon>Cytosporaceae</taxon>
        <taxon>Cytospora</taxon>
    </lineage>
</organism>
<dbReference type="InterPro" id="IPR018392">
    <property type="entry name" value="LysM"/>
</dbReference>
<name>A0A423VST8_9PEZI</name>